<keyword evidence="3" id="KW-1185">Reference proteome</keyword>
<dbReference type="PANTHER" id="PTHR48201">
    <property type="entry name" value="PROTEIN, PUTATIVE-RELATED"/>
    <property type="match status" value="1"/>
</dbReference>
<name>A0A371HG22_MUCPR</name>
<dbReference type="EMBL" id="QJKJ01002702">
    <property type="protein sequence ID" value="RDY01725.1"/>
    <property type="molecule type" value="Genomic_DNA"/>
</dbReference>
<evidence type="ECO:0000313" key="3">
    <source>
        <dbReference type="Proteomes" id="UP000257109"/>
    </source>
</evidence>
<evidence type="ECO:0000313" key="2">
    <source>
        <dbReference type="EMBL" id="RDY01725.1"/>
    </source>
</evidence>
<sequence>MSRPNTQFEAHGLETLDINKTKMGRIKRLGSIHVAKSGALMTLSIAYKRSRCEEERYDLSRSTKAKRKSNIQTPRYQALERSWLYIAESYVIPDSVGRFHLECDLFVNDHTLGFIPVCGSFAKEVLRFRGQITSLKCRGKEPVADLDPNKICLNLAYRKWVEYVSQSGIGKEKPLNTIFKSTPVHTFKPMRMDTKTQYKAKKLHFVQIKTPDLWSLQQLGSCLKGQWHRTFEGRYGNLLRILEVELQPVVLSISIRYYDSPMRCFTFKDFQ</sequence>
<proteinExistence type="predicted"/>
<feature type="domain" description="DUF7745" evidence="1">
    <location>
        <begin position="216"/>
        <end position="271"/>
    </location>
</feature>
<reference evidence="2" key="1">
    <citation type="submission" date="2018-05" db="EMBL/GenBank/DDBJ databases">
        <title>Draft genome of Mucuna pruriens seed.</title>
        <authorList>
            <person name="Nnadi N.E."/>
            <person name="Vos R."/>
            <person name="Hasami M.H."/>
            <person name="Devisetty U.K."/>
            <person name="Aguiy J.C."/>
        </authorList>
    </citation>
    <scope>NUCLEOTIDE SEQUENCE [LARGE SCALE GENOMIC DNA]</scope>
    <source>
        <strain evidence="2">JCA_2017</strain>
    </source>
</reference>
<evidence type="ECO:0000259" key="1">
    <source>
        <dbReference type="Pfam" id="PF24924"/>
    </source>
</evidence>
<dbReference type="InterPro" id="IPR056647">
    <property type="entry name" value="DUF7745"/>
</dbReference>
<dbReference type="PANTHER" id="PTHR48201:SF12">
    <property type="entry name" value="AMINOTRANSFERASE-LIKE PLANT MOBILE DOMAIN-CONTAINING PROTEIN"/>
    <property type="match status" value="1"/>
</dbReference>
<dbReference type="Proteomes" id="UP000257109">
    <property type="component" value="Unassembled WGS sequence"/>
</dbReference>
<protein>
    <recommendedName>
        <fullName evidence="1">DUF7745 domain-containing protein</fullName>
    </recommendedName>
</protein>
<feature type="non-terminal residue" evidence="2">
    <location>
        <position position="1"/>
    </location>
</feature>
<organism evidence="2 3">
    <name type="scientific">Mucuna pruriens</name>
    <name type="common">Velvet bean</name>
    <name type="synonym">Dolichos pruriens</name>
    <dbReference type="NCBI Taxonomy" id="157652"/>
    <lineage>
        <taxon>Eukaryota</taxon>
        <taxon>Viridiplantae</taxon>
        <taxon>Streptophyta</taxon>
        <taxon>Embryophyta</taxon>
        <taxon>Tracheophyta</taxon>
        <taxon>Spermatophyta</taxon>
        <taxon>Magnoliopsida</taxon>
        <taxon>eudicotyledons</taxon>
        <taxon>Gunneridae</taxon>
        <taxon>Pentapetalae</taxon>
        <taxon>rosids</taxon>
        <taxon>fabids</taxon>
        <taxon>Fabales</taxon>
        <taxon>Fabaceae</taxon>
        <taxon>Papilionoideae</taxon>
        <taxon>50 kb inversion clade</taxon>
        <taxon>NPAAA clade</taxon>
        <taxon>indigoferoid/millettioid clade</taxon>
        <taxon>Phaseoleae</taxon>
        <taxon>Mucuna</taxon>
    </lineage>
</organism>
<comment type="caution">
    <text evidence="2">The sequence shown here is derived from an EMBL/GenBank/DDBJ whole genome shotgun (WGS) entry which is preliminary data.</text>
</comment>
<accession>A0A371HG22</accession>
<gene>
    <name evidence="2" type="ORF">CR513_14918</name>
</gene>
<dbReference type="AlphaFoldDB" id="A0A371HG22"/>
<dbReference type="Pfam" id="PF24924">
    <property type="entry name" value="DUF7745"/>
    <property type="match status" value="1"/>
</dbReference>